<dbReference type="GO" id="GO:0009103">
    <property type="term" value="P:lipopolysaccharide biosynthetic process"/>
    <property type="evidence" value="ECO:0007669"/>
    <property type="project" value="UniProtKB-ARBA"/>
</dbReference>
<evidence type="ECO:0000259" key="10">
    <source>
        <dbReference type="Pfam" id="PF13231"/>
    </source>
</evidence>
<feature type="region of interest" description="Disordered" evidence="8">
    <location>
        <begin position="651"/>
        <end position="671"/>
    </location>
</feature>
<comment type="subcellular location">
    <subcellularLocation>
        <location evidence="1">Cell membrane</location>
        <topology evidence="1">Multi-pass membrane protein</topology>
    </subcellularLocation>
</comment>
<evidence type="ECO:0000256" key="7">
    <source>
        <dbReference type="ARBA" id="ARBA00023136"/>
    </source>
</evidence>
<keyword evidence="3" id="KW-0328">Glycosyltransferase</keyword>
<protein>
    <recommendedName>
        <fullName evidence="10">Glycosyltransferase RgtA/B/C/D-like domain-containing protein</fullName>
    </recommendedName>
</protein>
<evidence type="ECO:0000256" key="2">
    <source>
        <dbReference type="ARBA" id="ARBA00022475"/>
    </source>
</evidence>
<gene>
    <name evidence="11" type="ORF">ACPOL_6706</name>
</gene>
<dbReference type="OrthoDB" id="180217at2"/>
<sequence>MRLPSLPFNRHYRTLAVTVLLLVFTLQLVHVARVYSANWDEAHHLYDGYNIWTKHDYRLNAEVPPLVKLTAALPLLRMHLQVPPDLGKSQGLEAFLDGRLFVFGNGGDRVLFPARMACMLFALLLAVLLYMATQEMFGGIAALAALSLFTFDPLVLAHGALVSTDVGSACFIFGSVYAFYRYSQVPKLPRLLVVGLATGLAMTAKFTGIFVFPMLVLLAGVEALLARSWTVLGKRLMACAAILLCAWVVTWAFYGFRYAPAPGGKELSPSLGPYVASMPNKTNAAELSAVSKFHLLPEGYIWGLANTKKTEWEYTSYFFGRMYRHGPWQYFPVAFLIKSTLPLLFSLALFPFFWLRRQDRHARELCFLLIPVVFYFALVTTSHMDIGARHLMPIFPFLYALAGVTIAHAIVRSRGWAAVAAALLLWQVLTSARSAPAYMAYGNEAWGGPSQVHRYLSDANVDWGQQLKAVKQYLDQNHIQDCWFAYFPDGAVEPSDYGVNCKRLPTGSSLWWFRLPMDVPPVIDGTILISDSDLEGVESGDGPLNWFNPFVGLKPAAVIQDGVYVYHGRFAVPLMAALVDVRKTGDLLKAGQADAALATAQEAVKLAPDSAITQLNLADTLILKQQWGEAFDHYQRAGELARTIRPELEDEDMIPRSEKGMELAESHLHQP</sequence>
<dbReference type="GO" id="GO:0016763">
    <property type="term" value="F:pentosyltransferase activity"/>
    <property type="evidence" value="ECO:0007669"/>
    <property type="project" value="TreeGrafter"/>
</dbReference>
<dbReference type="PANTHER" id="PTHR33908:SF11">
    <property type="entry name" value="MEMBRANE PROTEIN"/>
    <property type="match status" value="1"/>
</dbReference>
<evidence type="ECO:0000256" key="9">
    <source>
        <dbReference type="SAM" id="Phobius"/>
    </source>
</evidence>
<dbReference type="InterPro" id="IPR038731">
    <property type="entry name" value="RgtA/B/C-like"/>
</dbReference>
<dbReference type="Proteomes" id="UP000253606">
    <property type="component" value="Chromosome"/>
</dbReference>
<keyword evidence="7 9" id="KW-0472">Membrane</keyword>
<dbReference type="EMBL" id="CP030840">
    <property type="protein sequence ID" value="AXC15918.1"/>
    <property type="molecule type" value="Genomic_DNA"/>
</dbReference>
<evidence type="ECO:0000256" key="6">
    <source>
        <dbReference type="ARBA" id="ARBA00022989"/>
    </source>
</evidence>
<dbReference type="RefSeq" id="WP_114210497.1">
    <property type="nucleotide sequence ID" value="NZ_CP030840.1"/>
</dbReference>
<evidence type="ECO:0000256" key="3">
    <source>
        <dbReference type="ARBA" id="ARBA00022676"/>
    </source>
</evidence>
<dbReference type="AlphaFoldDB" id="A0A2Z5GA85"/>
<evidence type="ECO:0000256" key="4">
    <source>
        <dbReference type="ARBA" id="ARBA00022679"/>
    </source>
</evidence>
<proteinExistence type="predicted"/>
<feature type="transmembrane region" description="Helical" evidence="9">
    <location>
        <begin position="235"/>
        <end position="256"/>
    </location>
</feature>
<dbReference type="PANTHER" id="PTHR33908">
    <property type="entry name" value="MANNOSYLTRANSFERASE YKCB-RELATED"/>
    <property type="match status" value="1"/>
</dbReference>
<dbReference type="SUPFAM" id="SSF48452">
    <property type="entry name" value="TPR-like"/>
    <property type="match status" value="1"/>
</dbReference>
<keyword evidence="5 9" id="KW-0812">Transmembrane</keyword>
<feature type="transmembrane region" description="Helical" evidence="9">
    <location>
        <begin position="330"/>
        <end position="355"/>
    </location>
</feature>
<evidence type="ECO:0000256" key="5">
    <source>
        <dbReference type="ARBA" id="ARBA00022692"/>
    </source>
</evidence>
<feature type="domain" description="Glycosyltransferase RgtA/B/C/D-like" evidence="10">
    <location>
        <begin position="110"/>
        <end position="247"/>
    </location>
</feature>
<reference evidence="11 12" key="1">
    <citation type="journal article" date="2018" name="Front. Microbiol.">
        <title>Hydrolytic Capabilities as a Key to Environmental Success: Chitinolytic and Cellulolytic Acidobacteria From Acidic Sub-arctic Soils and Boreal Peatlands.</title>
        <authorList>
            <person name="Belova S.E."/>
            <person name="Ravin N.V."/>
            <person name="Pankratov T.A."/>
            <person name="Rakitin A.L."/>
            <person name="Ivanova A.A."/>
            <person name="Beletsky A.V."/>
            <person name="Mardanov A.V."/>
            <person name="Sinninghe Damste J.S."/>
            <person name="Dedysh S.N."/>
        </authorList>
    </citation>
    <scope>NUCLEOTIDE SEQUENCE [LARGE SCALE GENOMIC DNA]</scope>
    <source>
        <strain evidence="11 12">SBC82</strain>
    </source>
</reference>
<feature type="transmembrane region" description="Helical" evidence="9">
    <location>
        <begin position="361"/>
        <end position="379"/>
    </location>
</feature>
<dbReference type="Pfam" id="PF13231">
    <property type="entry name" value="PMT_2"/>
    <property type="match status" value="1"/>
</dbReference>
<name>A0A2Z5GA85_9BACT</name>
<dbReference type="GO" id="GO:0005886">
    <property type="term" value="C:plasma membrane"/>
    <property type="evidence" value="ECO:0007669"/>
    <property type="project" value="UniProtKB-SubCell"/>
</dbReference>
<dbReference type="Gene3D" id="1.25.40.10">
    <property type="entry name" value="Tetratricopeptide repeat domain"/>
    <property type="match status" value="1"/>
</dbReference>
<dbReference type="InterPro" id="IPR011990">
    <property type="entry name" value="TPR-like_helical_dom_sf"/>
</dbReference>
<keyword evidence="2" id="KW-1003">Cell membrane</keyword>
<evidence type="ECO:0000313" key="11">
    <source>
        <dbReference type="EMBL" id="AXC15918.1"/>
    </source>
</evidence>
<organism evidence="11 12">
    <name type="scientific">Acidisarcina polymorpha</name>
    <dbReference type="NCBI Taxonomy" id="2211140"/>
    <lineage>
        <taxon>Bacteria</taxon>
        <taxon>Pseudomonadati</taxon>
        <taxon>Acidobacteriota</taxon>
        <taxon>Terriglobia</taxon>
        <taxon>Terriglobales</taxon>
        <taxon>Acidobacteriaceae</taxon>
        <taxon>Acidisarcina</taxon>
    </lineage>
</organism>
<evidence type="ECO:0000256" key="1">
    <source>
        <dbReference type="ARBA" id="ARBA00004651"/>
    </source>
</evidence>
<accession>A0A2Z5GA85</accession>
<keyword evidence="4" id="KW-0808">Transferase</keyword>
<feature type="transmembrane region" description="Helical" evidence="9">
    <location>
        <begin position="110"/>
        <end position="130"/>
    </location>
</feature>
<feature type="transmembrane region" description="Helical" evidence="9">
    <location>
        <begin position="391"/>
        <end position="410"/>
    </location>
</feature>
<feature type="transmembrane region" description="Helical" evidence="9">
    <location>
        <begin position="137"/>
        <end position="156"/>
    </location>
</feature>
<dbReference type="KEGG" id="abas:ACPOL_6706"/>
<evidence type="ECO:0000256" key="8">
    <source>
        <dbReference type="SAM" id="MobiDB-lite"/>
    </source>
</evidence>
<dbReference type="InterPro" id="IPR050297">
    <property type="entry name" value="LipidA_mod_glycosyltrf_83"/>
</dbReference>
<evidence type="ECO:0000313" key="12">
    <source>
        <dbReference type="Proteomes" id="UP000253606"/>
    </source>
</evidence>
<keyword evidence="12" id="KW-1185">Reference proteome</keyword>
<keyword evidence="6 9" id="KW-1133">Transmembrane helix</keyword>